<evidence type="ECO:0000313" key="2">
    <source>
        <dbReference type="Proteomes" id="UP001231915"/>
    </source>
</evidence>
<evidence type="ECO:0000313" key="1">
    <source>
        <dbReference type="EMBL" id="MDK2593794.1"/>
    </source>
</evidence>
<evidence type="ECO:0008006" key="3">
    <source>
        <dbReference type="Google" id="ProtNLM"/>
    </source>
</evidence>
<accession>A0ABT7EG14</accession>
<comment type="caution">
    <text evidence="1">The sequence shown here is derived from an EMBL/GenBank/DDBJ whole genome shotgun (WGS) entry which is preliminary data.</text>
</comment>
<proteinExistence type="predicted"/>
<gene>
    <name evidence="1" type="ORF">QNM18_01785</name>
</gene>
<dbReference type="RefSeq" id="WP_284136135.1">
    <property type="nucleotide sequence ID" value="NZ_JASJUT010000001.1"/>
</dbReference>
<dbReference type="EMBL" id="JASJUT010000001">
    <property type="protein sequence ID" value="MDK2593794.1"/>
    <property type="molecule type" value="Genomic_DNA"/>
</dbReference>
<protein>
    <recommendedName>
        <fullName evidence="3">SMI1/KNR4 family protein</fullName>
    </recommendedName>
</protein>
<name>A0ABT7EG14_9GAMM</name>
<organism evidence="1 2">
    <name type="scientific">Pseudoalteromonas obscura</name>
    <dbReference type="NCBI Taxonomy" id="3048491"/>
    <lineage>
        <taxon>Bacteria</taxon>
        <taxon>Pseudomonadati</taxon>
        <taxon>Pseudomonadota</taxon>
        <taxon>Gammaproteobacteria</taxon>
        <taxon>Alteromonadales</taxon>
        <taxon>Pseudoalteromonadaceae</taxon>
        <taxon>Pseudoalteromonas</taxon>
    </lineage>
</organism>
<reference evidence="1 2" key="1">
    <citation type="submission" date="2023-05" db="EMBL/GenBank/DDBJ databases">
        <title>Pseudoalteromonas ardens sp. nov., Pseudoalteromonas obscura sp. nov., and Pseudoalteromonas umbrosa sp. nov., isolated from the coral Montipora capitata.</title>
        <authorList>
            <person name="Thomas E.M."/>
            <person name="Smith E.M."/>
            <person name="Papke E."/>
            <person name="Shlafstein M.D."/>
            <person name="Oline D.K."/>
            <person name="Videau P."/>
            <person name="Saw J.H."/>
            <person name="Strangman W.K."/>
            <person name="Ushijima B."/>
        </authorList>
    </citation>
    <scope>NUCLEOTIDE SEQUENCE [LARGE SCALE GENOMIC DNA]</scope>
    <source>
        <strain evidence="1 2">P94</strain>
    </source>
</reference>
<dbReference type="SUPFAM" id="SSF160631">
    <property type="entry name" value="SMI1/KNR4-like"/>
    <property type="match status" value="1"/>
</dbReference>
<dbReference type="Proteomes" id="UP001231915">
    <property type="component" value="Unassembled WGS sequence"/>
</dbReference>
<keyword evidence="2" id="KW-1185">Reference proteome</keyword>
<dbReference type="InterPro" id="IPR037883">
    <property type="entry name" value="Knr4/Smi1-like_sf"/>
</dbReference>
<sequence length="353" mass="40752">MNESQILMSKLLGPRDPAELNCVGFSARDIDEILKYAPPSLAHYSQFLTFLSVMGLEDGGLLDSEKILHFHSEVSFLNLVSEYENFYEKLREAGYFPSAGVYLLEIYADEIYYFDFDKENQHVYVYNDRNKKIKDTGWDFFTYLDNRCAIDKSQFHRNKRCTRYREVLPEQLPAVKPAPSEKEGSDFVSLMDHKNTFPHLANLKGYNMQEIALLEAVYNIGVTGELLLFLFTMGRNHGGILSSLSAMHNNMLSYLDVTNELRELLEEYGRSDLAEEVFILEMDDEDFCLLFYAKSDGGVYYIDNDSERLFMAYNSISDLLTKRSEKIERNGVINEVIAENCTLLFDFEVGPLY</sequence>